<dbReference type="InterPro" id="IPR036259">
    <property type="entry name" value="MFS_trans_sf"/>
</dbReference>
<dbReference type="GO" id="GO:0005886">
    <property type="term" value="C:plasma membrane"/>
    <property type="evidence" value="ECO:0007669"/>
    <property type="project" value="UniProtKB-SubCell"/>
</dbReference>
<keyword evidence="10" id="KW-1185">Reference proteome</keyword>
<dbReference type="RefSeq" id="WP_073456920.1">
    <property type="nucleotide sequence ID" value="NZ_FRAP01000007.1"/>
</dbReference>
<feature type="transmembrane region" description="Helical" evidence="7">
    <location>
        <begin position="394"/>
        <end position="415"/>
    </location>
</feature>
<reference evidence="9 10" key="1">
    <citation type="submission" date="2016-11" db="EMBL/GenBank/DDBJ databases">
        <authorList>
            <person name="Jaros S."/>
            <person name="Januszkiewicz K."/>
            <person name="Wedrychowicz H."/>
        </authorList>
    </citation>
    <scope>NUCLEOTIDE SEQUENCE [LARGE SCALE GENOMIC DNA]</scope>
    <source>
        <strain evidence="9 10">DSM 43832</strain>
    </source>
</reference>
<evidence type="ECO:0000313" key="10">
    <source>
        <dbReference type="Proteomes" id="UP000184363"/>
    </source>
</evidence>
<dbReference type="CDD" id="cd06173">
    <property type="entry name" value="MFS_MefA_like"/>
    <property type="match status" value="1"/>
</dbReference>
<feature type="transmembrane region" description="Helical" evidence="7">
    <location>
        <begin position="183"/>
        <end position="207"/>
    </location>
</feature>
<feature type="transmembrane region" description="Helical" evidence="7">
    <location>
        <begin position="72"/>
        <end position="95"/>
    </location>
</feature>
<evidence type="ECO:0000256" key="6">
    <source>
        <dbReference type="ARBA" id="ARBA00023136"/>
    </source>
</evidence>
<feature type="transmembrane region" description="Helical" evidence="7">
    <location>
        <begin position="245"/>
        <end position="266"/>
    </location>
</feature>
<name>A0A1M6SZK1_PSETH</name>
<evidence type="ECO:0000256" key="7">
    <source>
        <dbReference type="SAM" id="Phobius"/>
    </source>
</evidence>
<dbReference type="InterPro" id="IPR020846">
    <property type="entry name" value="MFS_dom"/>
</dbReference>
<dbReference type="Pfam" id="PF05977">
    <property type="entry name" value="MFS_3"/>
    <property type="match status" value="1"/>
</dbReference>
<protein>
    <submittedName>
        <fullName evidence="9">Predicted arabinose efflux permease, MFS family</fullName>
    </submittedName>
</protein>
<keyword evidence="4 7" id="KW-0812">Transmembrane</keyword>
<dbReference type="PANTHER" id="PTHR23513">
    <property type="entry name" value="INTEGRAL MEMBRANE EFFLUX PROTEIN-RELATED"/>
    <property type="match status" value="1"/>
</dbReference>
<feature type="transmembrane region" description="Helical" evidence="7">
    <location>
        <begin position="102"/>
        <end position="121"/>
    </location>
</feature>
<feature type="transmembrane region" description="Helical" evidence="7">
    <location>
        <begin position="322"/>
        <end position="346"/>
    </location>
</feature>
<dbReference type="SUPFAM" id="SSF103473">
    <property type="entry name" value="MFS general substrate transporter"/>
    <property type="match status" value="1"/>
</dbReference>
<evidence type="ECO:0000256" key="5">
    <source>
        <dbReference type="ARBA" id="ARBA00022989"/>
    </source>
</evidence>
<dbReference type="STRING" id="1848.SAMN05443637_10749"/>
<dbReference type="EMBL" id="FRAP01000007">
    <property type="protein sequence ID" value="SHK49978.1"/>
    <property type="molecule type" value="Genomic_DNA"/>
</dbReference>
<dbReference type="Gene3D" id="1.20.1250.20">
    <property type="entry name" value="MFS general substrate transporter like domains"/>
    <property type="match status" value="1"/>
</dbReference>
<dbReference type="PANTHER" id="PTHR23513:SF11">
    <property type="entry name" value="STAPHYLOFERRIN A TRANSPORTER"/>
    <property type="match status" value="1"/>
</dbReference>
<sequence length="430" mass="43698">MRFLTKGSFVTTATADESTDTTDPGEGSAFAALRLRPYRIYLAGHTVASTGNWIQSIALDWLVLELAGSPSAVGIAMACQFLPIPLFGMHGGLIADRFPKRAVLLITQSANAAVGATIAVLTLGGAARVEILYLLALVAGVVHLFDNPARQVFVNEVVPPERARAAIALNAAAFQGSRLVGPAIAVGLIATVGTGWAFAATALAYLLPTAGLLLRPADLHPAPEFDEETGRLRDALRHVAHRPRVAAAIVLVGVVGTFGLNFPIVLTAMAEEAFGGGAGLYGLFNIVLAVGSVIGALIATAVRRSGTSLLLATAGGFGAAQAAAYAPGLVVFLGLLVVTGATNLAFQAIANASVQAWVDPAQRGRVMGLYMLVFAGGTPVGAPIIGALTTAWGARAGMAVCGIVPLAACAGLVVLRRSRAAAAQSLAAAA</sequence>
<keyword evidence="2" id="KW-0813">Transport</keyword>
<keyword evidence="3" id="KW-1003">Cell membrane</keyword>
<comment type="subcellular location">
    <subcellularLocation>
        <location evidence="1">Cell membrane</location>
        <topology evidence="1">Multi-pass membrane protein</topology>
    </subcellularLocation>
</comment>
<organism evidence="9 10">
    <name type="scientific">Pseudonocardia thermophila</name>
    <dbReference type="NCBI Taxonomy" id="1848"/>
    <lineage>
        <taxon>Bacteria</taxon>
        <taxon>Bacillati</taxon>
        <taxon>Actinomycetota</taxon>
        <taxon>Actinomycetes</taxon>
        <taxon>Pseudonocardiales</taxon>
        <taxon>Pseudonocardiaceae</taxon>
        <taxon>Pseudonocardia</taxon>
    </lineage>
</organism>
<feature type="transmembrane region" description="Helical" evidence="7">
    <location>
        <begin position="278"/>
        <end position="302"/>
    </location>
</feature>
<dbReference type="Proteomes" id="UP000184363">
    <property type="component" value="Unassembled WGS sequence"/>
</dbReference>
<dbReference type="InterPro" id="IPR010290">
    <property type="entry name" value="TM_effector"/>
</dbReference>
<feature type="transmembrane region" description="Helical" evidence="7">
    <location>
        <begin position="127"/>
        <end position="145"/>
    </location>
</feature>
<proteinExistence type="predicted"/>
<feature type="domain" description="Major facilitator superfamily (MFS) profile" evidence="8">
    <location>
        <begin position="32"/>
        <end position="419"/>
    </location>
</feature>
<gene>
    <name evidence="9" type="ORF">SAMN05443637_10749</name>
</gene>
<dbReference type="AlphaFoldDB" id="A0A1M6SZK1"/>
<keyword evidence="5 7" id="KW-1133">Transmembrane helix</keyword>
<evidence type="ECO:0000256" key="3">
    <source>
        <dbReference type="ARBA" id="ARBA00022475"/>
    </source>
</evidence>
<feature type="transmembrane region" description="Helical" evidence="7">
    <location>
        <begin position="367"/>
        <end position="388"/>
    </location>
</feature>
<dbReference type="GO" id="GO:0022857">
    <property type="term" value="F:transmembrane transporter activity"/>
    <property type="evidence" value="ECO:0007669"/>
    <property type="project" value="InterPro"/>
</dbReference>
<dbReference type="PROSITE" id="PS50850">
    <property type="entry name" value="MFS"/>
    <property type="match status" value="1"/>
</dbReference>
<evidence type="ECO:0000256" key="1">
    <source>
        <dbReference type="ARBA" id="ARBA00004651"/>
    </source>
</evidence>
<accession>A0A1M6SZK1</accession>
<evidence type="ECO:0000256" key="2">
    <source>
        <dbReference type="ARBA" id="ARBA00022448"/>
    </source>
</evidence>
<evidence type="ECO:0000256" key="4">
    <source>
        <dbReference type="ARBA" id="ARBA00022692"/>
    </source>
</evidence>
<keyword evidence="6 7" id="KW-0472">Membrane</keyword>
<evidence type="ECO:0000259" key="8">
    <source>
        <dbReference type="PROSITE" id="PS50850"/>
    </source>
</evidence>
<evidence type="ECO:0000313" key="9">
    <source>
        <dbReference type="EMBL" id="SHK49978.1"/>
    </source>
</evidence>